<comment type="similarity">
    <text evidence="9">Belongs to the peroxiredoxin family. BCP/PrxQ subfamily.</text>
</comment>
<gene>
    <name evidence="13" type="ORF">ACFFSY_16115</name>
</gene>
<evidence type="ECO:0000256" key="9">
    <source>
        <dbReference type="ARBA" id="ARBA00038489"/>
    </source>
</evidence>
<dbReference type="PANTHER" id="PTHR42801:SF7">
    <property type="entry name" value="SLL1159 PROTEIN"/>
    <property type="match status" value="1"/>
</dbReference>
<keyword evidence="6" id="KW-1015">Disulfide bond</keyword>
<dbReference type="RefSeq" id="WP_377495772.1">
    <property type="nucleotide sequence ID" value="NZ_JBHMDO010000025.1"/>
</dbReference>
<keyword evidence="5" id="KW-0560">Oxidoreductase</keyword>
<dbReference type="CDD" id="cd02970">
    <property type="entry name" value="PRX_like2"/>
    <property type="match status" value="1"/>
</dbReference>
<evidence type="ECO:0000256" key="1">
    <source>
        <dbReference type="ARBA" id="ARBA00003330"/>
    </source>
</evidence>
<evidence type="ECO:0000313" key="13">
    <source>
        <dbReference type="EMBL" id="MFB9327455.1"/>
    </source>
</evidence>
<protein>
    <recommendedName>
        <fullName evidence="2">thioredoxin-dependent peroxiredoxin</fullName>
        <ecNumber evidence="2">1.11.1.24</ecNumber>
    </recommendedName>
    <alternativeName>
        <fullName evidence="10">Bacterioferritin comigratory protein</fullName>
    </alternativeName>
    <alternativeName>
        <fullName evidence="8">Thioredoxin peroxidase</fullName>
    </alternativeName>
</protein>
<name>A0ABV5KQF0_9BACL</name>
<accession>A0ABV5KQF0</accession>
<dbReference type="Pfam" id="PF00578">
    <property type="entry name" value="AhpC-TSA"/>
    <property type="match status" value="1"/>
</dbReference>
<proteinExistence type="inferred from homology"/>
<dbReference type="InterPro" id="IPR000866">
    <property type="entry name" value="AhpC/TSA"/>
</dbReference>
<evidence type="ECO:0000256" key="8">
    <source>
        <dbReference type="ARBA" id="ARBA00032824"/>
    </source>
</evidence>
<dbReference type="EMBL" id="JBHMDO010000025">
    <property type="protein sequence ID" value="MFB9327455.1"/>
    <property type="molecule type" value="Genomic_DNA"/>
</dbReference>
<evidence type="ECO:0000256" key="5">
    <source>
        <dbReference type="ARBA" id="ARBA00023002"/>
    </source>
</evidence>
<reference evidence="13 14" key="1">
    <citation type="submission" date="2024-09" db="EMBL/GenBank/DDBJ databases">
        <authorList>
            <person name="Sun Q."/>
            <person name="Mori K."/>
        </authorList>
    </citation>
    <scope>NUCLEOTIDE SEQUENCE [LARGE SCALE GENOMIC DNA]</scope>
    <source>
        <strain evidence="13 14">TISTR 2452</strain>
    </source>
</reference>
<evidence type="ECO:0000256" key="11">
    <source>
        <dbReference type="ARBA" id="ARBA00049091"/>
    </source>
</evidence>
<dbReference type="InterPro" id="IPR036249">
    <property type="entry name" value="Thioredoxin-like_sf"/>
</dbReference>
<dbReference type="Proteomes" id="UP001589747">
    <property type="component" value="Unassembled WGS sequence"/>
</dbReference>
<organism evidence="13 14">
    <name type="scientific">Paenibacillus aurantiacus</name>
    <dbReference type="NCBI Taxonomy" id="1936118"/>
    <lineage>
        <taxon>Bacteria</taxon>
        <taxon>Bacillati</taxon>
        <taxon>Bacillota</taxon>
        <taxon>Bacilli</taxon>
        <taxon>Bacillales</taxon>
        <taxon>Paenibacillaceae</taxon>
        <taxon>Paenibacillus</taxon>
    </lineage>
</organism>
<evidence type="ECO:0000256" key="6">
    <source>
        <dbReference type="ARBA" id="ARBA00023157"/>
    </source>
</evidence>
<sequence length="214" mass="24336">MSIKEQLALTKAGFYAKVPEEAQTKILLHVKEQQESGIVYGLREGERAPNFSMTNPLGEPITLHDELAKGPVVLVFYRGSWCPFCSVQLRAFQRLLPDIQRNDGQLIAISPQSPDNSLTQIEKEQLTFPVLSDPNGDVANRYNLLFELPAYLRDTFLHALGRDLALFNQCDRWVLPVPATFLIDRGGVVRRSYVNPDFMDRMEPQEILDHLKLL</sequence>
<evidence type="ECO:0000259" key="12">
    <source>
        <dbReference type="PROSITE" id="PS51352"/>
    </source>
</evidence>
<comment type="function">
    <text evidence="1">Thiol-specific peroxidase that catalyzes the reduction of hydrogen peroxide and organic hydroperoxides to water and alcohols, respectively. Plays a role in cell protection against oxidative stress by detoxifying peroxides and as sensor of hydrogen peroxide-mediated signaling events.</text>
</comment>
<comment type="catalytic activity">
    <reaction evidence="11">
        <text>a hydroperoxide + [thioredoxin]-dithiol = an alcohol + [thioredoxin]-disulfide + H2O</text>
        <dbReference type="Rhea" id="RHEA:62620"/>
        <dbReference type="Rhea" id="RHEA-COMP:10698"/>
        <dbReference type="Rhea" id="RHEA-COMP:10700"/>
        <dbReference type="ChEBI" id="CHEBI:15377"/>
        <dbReference type="ChEBI" id="CHEBI:29950"/>
        <dbReference type="ChEBI" id="CHEBI:30879"/>
        <dbReference type="ChEBI" id="CHEBI:35924"/>
        <dbReference type="ChEBI" id="CHEBI:50058"/>
        <dbReference type="EC" id="1.11.1.24"/>
    </reaction>
</comment>
<evidence type="ECO:0000256" key="7">
    <source>
        <dbReference type="ARBA" id="ARBA00023284"/>
    </source>
</evidence>
<dbReference type="Gene3D" id="3.40.30.10">
    <property type="entry name" value="Glutaredoxin"/>
    <property type="match status" value="1"/>
</dbReference>
<evidence type="ECO:0000313" key="14">
    <source>
        <dbReference type="Proteomes" id="UP001589747"/>
    </source>
</evidence>
<evidence type="ECO:0000256" key="3">
    <source>
        <dbReference type="ARBA" id="ARBA00022559"/>
    </source>
</evidence>
<feature type="domain" description="Thioredoxin" evidence="12">
    <location>
        <begin position="42"/>
        <end position="214"/>
    </location>
</feature>
<keyword evidence="14" id="KW-1185">Reference proteome</keyword>
<evidence type="ECO:0000256" key="2">
    <source>
        <dbReference type="ARBA" id="ARBA00013017"/>
    </source>
</evidence>
<keyword evidence="3" id="KW-0575">Peroxidase</keyword>
<dbReference type="InterPro" id="IPR050924">
    <property type="entry name" value="Peroxiredoxin_BCP/PrxQ"/>
</dbReference>
<dbReference type="PANTHER" id="PTHR42801">
    <property type="entry name" value="THIOREDOXIN-DEPENDENT PEROXIDE REDUCTASE"/>
    <property type="match status" value="1"/>
</dbReference>
<dbReference type="PROSITE" id="PS51352">
    <property type="entry name" value="THIOREDOXIN_2"/>
    <property type="match status" value="1"/>
</dbReference>
<evidence type="ECO:0000256" key="10">
    <source>
        <dbReference type="ARBA" id="ARBA00041373"/>
    </source>
</evidence>
<dbReference type="EC" id="1.11.1.24" evidence="2"/>
<dbReference type="InterPro" id="IPR013766">
    <property type="entry name" value="Thioredoxin_domain"/>
</dbReference>
<comment type="caution">
    <text evidence="13">The sequence shown here is derived from an EMBL/GenBank/DDBJ whole genome shotgun (WGS) entry which is preliminary data.</text>
</comment>
<keyword evidence="7" id="KW-0676">Redox-active center</keyword>
<dbReference type="SUPFAM" id="SSF52833">
    <property type="entry name" value="Thioredoxin-like"/>
    <property type="match status" value="1"/>
</dbReference>
<keyword evidence="4" id="KW-0049">Antioxidant</keyword>
<evidence type="ECO:0000256" key="4">
    <source>
        <dbReference type="ARBA" id="ARBA00022862"/>
    </source>
</evidence>